<dbReference type="GO" id="GO:0003723">
    <property type="term" value="F:RNA binding"/>
    <property type="evidence" value="ECO:0007669"/>
    <property type="project" value="TreeGrafter"/>
</dbReference>
<gene>
    <name evidence="2" type="ORF">O181_124309</name>
</gene>
<dbReference type="EMBL" id="AVOT02118418">
    <property type="protein sequence ID" value="MBW0584594.1"/>
    <property type="molecule type" value="Genomic_DNA"/>
</dbReference>
<dbReference type="OrthoDB" id="2967416at2759"/>
<evidence type="ECO:0000313" key="2">
    <source>
        <dbReference type="EMBL" id="MBW0584594.1"/>
    </source>
</evidence>
<comment type="catalytic activity">
    <reaction evidence="1">
        <text>ATP + H2O = ADP + phosphate + H(+)</text>
        <dbReference type="Rhea" id="RHEA:13065"/>
        <dbReference type="ChEBI" id="CHEBI:15377"/>
        <dbReference type="ChEBI" id="CHEBI:15378"/>
        <dbReference type="ChEBI" id="CHEBI:30616"/>
        <dbReference type="ChEBI" id="CHEBI:43474"/>
        <dbReference type="ChEBI" id="CHEBI:456216"/>
        <dbReference type="EC" id="3.6.4.13"/>
    </reaction>
</comment>
<comment type="caution">
    <text evidence="2">The sequence shown here is derived from an EMBL/GenBank/DDBJ whole genome shotgun (WGS) entry which is preliminary data.</text>
</comment>
<evidence type="ECO:0000256" key="1">
    <source>
        <dbReference type="ARBA" id="ARBA00047984"/>
    </source>
</evidence>
<organism evidence="2 3">
    <name type="scientific">Austropuccinia psidii MF-1</name>
    <dbReference type="NCBI Taxonomy" id="1389203"/>
    <lineage>
        <taxon>Eukaryota</taxon>
        <taxon>Fungi</taxon>
        <taxon>Dikarya</taxon>
        <taxon>Basidiomycota</taxon>
        <taxon>Pucciniomycotina</taxon>
        <taxon>Pucciniomycetes</taxon>
        <taxon>Pucciniales</taxon>
        <taxon>Sphaerophragmiaceae</taxon>
        <taxon>Austropuccinia</taxon>
    </lineage>
</organism>
<sequence length="84" mass="9171">MSVAARRDEKIGVRLGDGVCYLIRFEDCTAEKTVIKHMQNGILLKKLMTEVDVAGYAAMIIDESHDCTLSTDIFRGVGYGTSAA</sequence>
<dbReference type="InterPro" id="IPR027417">
    <property type="entry name" value="P-loop_NTPase"/>
</dbReference>
<reference evidence="2" key="1">
    <citation type="submission" date="2021-03" db="EMBL/GenBank/DDBJ databases">
        <title>Draft genome sequence of rust myrtle Austropuccinia psidii MF-1, a brazilian biotype.</title>
        <authorList>
            <person name="Quecine M.C."/>
            <person name="Pachon D.M.R."/>
            <person name="Bonatelli M.L."/>
            <person name="Correr F.H."/>
            <person name="Franceschini L.M."/>
            <person name="Leite T.F."/>
            <person name="Margarido G.R.A."/>
            <person name="Almeida C.A."/>
            <person name="Ferrarezi J.A."/>
            <person name="Labate C.A."/>
        </authorList>
    </citation>
    <scope>NUCLEOTIDE SEQUENCE</scope>
    <source>
        <strain evidence="2">MF-1</strain>
    </source>
</reference>
<evidence type="ECO:0000313" key="3">
    <source>
        <dbReference type="Proteomes" id="UP000765509"/>
    </source>
</evidence>
<dbReference type="Gene3D" id="3.40.50.300">
    <property type="entry name" value="P-loop containing nucleotide triphosphate hydrolases"/>
    <property type="match status" value="1"/>
</dbReference>
<dbReference type="PANTHER" id="PTHR18934:SF83">
    <property type="entry name" value="PRE-MRNA-SPLICING FACTOR ATP-DEPENDENT RNA HELICASE DHX16"/>
    <property type="match status" value="1"/>
</dbReference>
<keyword evidence="3" id="KW-1185">Reference proteome</keyword>
<dbReference type="AlphaFoldDB" id="A0A9Q3KP74"/>
<accession>A0A9Q3KP74</accession>
<proteinExistence type="predicted"/>
<dbReference type="Proteomes" id="UP000765509">
    <property type="component" value="Unassembled WGS sequence"/>
</dbReference>
<dbReference type="GO" id="GO:0071013">
    <property type="term" value="C:catalytic step 2 spliceosome"/>
    <property type="evidence" value="ECO:0007669"/>
    <property type="project" value="TreeGrafter"/>
</dbReference>
<protein>
    <submittedName>
        <fullName evidence="2">Uncharacterized protein</fullName>
    </submittedName>
</protein>
<dbReference type="GO" id="GO:0003724">
    <property type="term" value="F:RNA helicase activity"/>
    <property type="evidence" value="ECO:0007669"/>
    <property type="project" value="UniProtKB-EC"/>
</dbReference>
<dbReference type="PANTHER" id="PTHR18934">
    <property type="entry name" value="ATP-DEPENDENT RNA HELICASE"/>
    <property type="match status" value="1"/>
</dbReference>
<name>A0A9Q3KP74_9BASI</name>